<dbReference type="InterPro" id="IPR051877">
    <property type="entry name" value="Centriole_BasalBody_StrucProt"/>
</dbReference>
<keyword evidence="5" id="KW-0175">Coiled coil</keyword>
<comment type="subcellular location">
    <subcellularLocation>
        <location evidence="1">Cytoplasm</location>
        <location evidence="1">Cytoskeleton</location>
        <location evidence="1">Microtubule organizing center</location>
        <location evidence="1">Centrosome</location>
        <location evidence="1">Centriole</location>
    </subcellularLocation>
</comment>
<protein>
    <submittedName>
        <fullName evidence="6">Uncharacterized protein</fullName>
    </submittedName>
</protein>
<reference evidence="6" key="2">
    <citation type="submission" date="2025-09" db="UniProtKB">
        <authorList>
            <consortium name="Ensembl"/>
        </authorList>
    </citation>
    <scope>IDENTIFICATION</scope>
</reference>
<evidence type="ECO:0000256" key="3">
    <source>
        <dbReference type="ARBA" id="ARBA00023212"/>
    </source>
</evidence>
<sequence length="270" mass="31379">MKITKYQNELDEMKLKAQDSNTDIARLKGVLKFKERENCELLENYHKACEKGESWEAKCHQAEADCNSVRLALISAESENRRLKEQMKTLETEMEQLQSECDSSHSEIELLRRQLGNERASLKNLESLLASNREREFQSQIAEQEKDSEIQLLKEQLSLAENKLAVKSRDFAQLKNTTAQLESELDITRRQLATERFERQVHIFVLCFLHLSGMKYSAVLRLSVIKINSKVWLCSALHLLCVQRLLMPQCMKLLHVLSTLVVCQWNEILK</sequence>
<dbReference type="Ensembl" id="ENSPSTT00000008116.1">
    <property type="protein sequence ID" value="ENSPSTP00000007741.1"/>
    <property type="gene ID" value="ENSPSTG00000005464.1"/>
</dbReference>
<comment type="similarity">
    <text evidence="4">Belongs to the CEP135/TSGA10 family.</text>
</comment>
<dbReference type="AlphaFoldDB" id="A0A8C9EY79"/>
<dbReference type="SUPFAM" id="SSF57997">
    <property type="entry name" value="Tropomyosin"/>
    <property type="match status" value="1"/>
</dbReference>
<keyword evidence="3" id="KW-0206">Cytoskeleton</keyword>
<organism evidence="6 7">
    <name type="scientific">Pavo cristatus</name>
    <name type="common">Indian peafowl</name>
    <name type="synonym">Blue peafowl</name>
    <dbReference type="NCBI Taxonomy" id="9049"/>
    <lineage>
        <taxon>Eukaryota</taxon>
        <taxon>Metazoa</taxon>
        <taxon>Chordata</taxon>
        <taxon>Craniata</taxon>
        <taxon>Vertebrata</taxon>
        <taxon>Euteleostomi</taxon>
        <taxon>Archelosauria</taxon>
        <taxon>Archosauria</taxon>
        <taxon>Dinosauria</taxon>
        <taxon>Saurischia</taxon>
        <taxon>Theropoda</taxon>
        <taxon>Coelurosauria</taxon>
        <taxon>Aves</taxon>
        <taxon>Neognathae</taxon>
        <taxon>Galloanserae</taxon>
        <taxon>Galliformes</taxon>
        <taxon>Phasianidae</taxon>
        <taxon>Phasianinae</taxon>
        <taxon>Pavo</taxon>
    </lineage>
</organism>
<evidence type="ECO:0000313" key="7">
    <source>
        <dbReference type="Proteomes" id="UP000694428"/>
    </source>
</evidence>
<keyword evidence="2" id="KW-0963">Cytoplasm</keyword>
<proteinExistence type="inferred from homology"/>
<evidence type="ECO:0000313" key="6">
    <source>
        <dbReference type="Ensembl" id="ENSPSTP00000007741.1"/>
    </source>
</evidence>
<reference evidence="6" key="1">
    <citation type="submission" date="2025-08" db="UniProtKB">
        <authorList>
            <consortium name="Ensembl"/>
        </authorList>
    </citation>
    <scope>IDENTIFICATION</scope>
</reference>
<name>A0A8C9EY79_PAVCR</name>
<evidence type="ECO:0000256" key="4">
    <source>
        <dbReference type="ARBA" id="ARBA00038123"/>
    </source>
</evidence>
<evidence type="ECO:0000256" key="1">
    <source>
        <dbReference type="ARBA" id="ARBA00004114"/>
    </source>
</evidence>
<feature type="coiled-coil region" evidence="5">
    <location>
        <begin position="66"/>
        <end position="191"/>
    </location>
</feature>
<evidence type="ECO:0000256" key="5">
    <source>
        <dbReference type="SAM" id="Coils"/>
    </source>
</evidence>
<dbReference type="GO" id="GO:0005814">
    <property type="term" value="C:centriole"/>
    <property type="evidence" value="ECO:0007669"/>
    <property type="project" value="UniProtKB-SubCell"/>
</dbReference>
<keyword evidence="7" id="KW-1185">Reference proteome</keyword>
<dbReference type="PANTHER" id="PTHR20544">
    <property type="entry name" value="CENTROSOMAL PROTEIN CEP135"/>
    <property type="match status" value="1"/>
</dbReference>
<evidence type="ECO:0000256" key="2">
    <source>
        <dbReference type="ARBA" id="ARBA00022490"/>
    </source>
</evidence>
<dbReference type="Proteomes" id="UP000694428">
    <property type="component" value="Unplaced"/>
</dbReference>
<accession>A0A8C9EY79</accession>
<dbReference type="PANTHER" id="PTHR20544:SF2">
    <property type="entry name" value="TESTIS SPECIFIC 10"/>
    <property type="match status" value="1"/>
</dbReference>